<sequence>MATNTKKASPGAKPVYKSSASLLPWFGLALIFVLLDQITKITVECTFAYAETLPITGFFNLIKVYNPGAAFSFLGDASGWQRYFFLAIALAAVGFCLYMMKKNASQRLFCFALALIMAGAIGNGIDRVIHGHVIDFLDFYWTGIGHFPAFNIADIAISVGAFLFVVDELRRVNKS</sequence>
<keyword evidence="7 9" id="KW-1133">Transmembrane helix</keyword>
<dbReference type="InterPro" id="IPR001872">
    <property type="entry name" value="Peptidase_A8"/>
</dbReference>
<name>A0ABS8Q1E2_9BURK</name>
<dbReference type="EC" id="3.4.23.36" evidence="9"/>
<feature type="transmembrane region" description="Helical" evidence="9">
    <location>
        <begin position="15"/>
        <end position="35"/>
    </location>
</feature>
<keyword evidence="5 9" id="KW-0064">Aspartyl protease</keyword>
<dbReference type="Proteomes" id="UP001179361">
    <property type="component" value="Unassembled WGS sequence"/>
</dbReference>
<dbReference type="EMBL" id="JAJNOC010000001">
    <property type="protein sequence ID" value="MCD2515567.1"/>
    <property type="molecule type" value="Genomic_DNA"/>
</dbReference>
<evidence type="ECO:0000256" key="5">
    <source>
        <dbReference type="ARBA" id="ARBA00022750"/>
    </source>
</evidence>
<evidence type="ECO:0000256" key="11">
    <source>
        <dbReference type="RuleBase" id="RU004181"/>
    </source>
</evidence>
<dbReference type="PROSITE" id="PS00855">
    <property type="entry name" value="SPASE_II"/>
    <property type="match status" value="1"/>
</dbReference>
<comment type="similarity">
    <text evidence="1 9 11">Belongs to the peptidase A8 family.</text>
</comment>
<evidence type="ECO:0000256" key="6">
    <source>
        <dbReference type="ARBA" id="ARBA00022801"/>
    </source>
</evidence>
<feature type="active site" evidence="9">
    <location>
        <position position="135"/>
    </location>
</feature>
<keyword evidence="13" id="KW-1185">Reference proteome</keyword>
<dbReference type="GO" id="GO:0004190">
    <property type="term" value="F:aspartic-type endopeptidase activity"/>
    <property type="evidence" value="ECO:0007669"/>
    <property type="project" value="UniProtKB-EC"/>
</dbReference>
<evidence type="ECO:0000256" key="4">
    <source>
        <dbReference type="ARBA" id="ARBA00022692"/>
    </source>
</evidence>
<accession>A0ABS8Q1E2</accession>
<proteinExistence type="inferred from homology"/>
<evidence type="ECO:0000313" key="12">
    <source>
        <dbReference type="EMBL" id="MCD2515567.1"/>
    </source>
</evidence>
<feature type="transmembrane region" description="Helical" evidence="9">
    <location>
        <begin position="145"/>
        <end position="166"/>
    </location>
</feature>
<dbReference type="PANTHER" id="PTHR33695">
    <property type="entry name" value="LIPOPROTEIN SIGNAL PEPTIDASE"/>
    <property type="match status" value="1"/>
</dbReference>
<dbReference type="PRINTS" id="PR00781">
    <property type="entry name" value="LIPOSIGPTASE"/>
</dbReference>
<organism evidence="12 13">
    <name type="scientific">Massilia phyllostachyos</name>
    <dbReference type="NCBI Taxonomy" id="2898585"/>
    <lineage>
        <taxon>Bacteria</taxon>
        <taxon>Pseudomonadati</taxon>
        <taxon>Pseudomonadota</taxon>
        <taxon>Betaproteobacteria</taxon>
        <taxon>Burkholderiales</taxon>
        <taxon>Oxalobacteraceae</taxon>
        <taxon>Telluria group</taxon>
        <taxon>Massilia</taxon>
    </lineage>
</organism>
<keyword evidence="3 9" id="KW-0645">Protease</keyword>
<keyword evidence="8 9" id="KW-0472">Membrane</keyword>
<keyword evidence="2 9" id="KW-1003">Cell membrane</keyword>
<evidence type="ECO:0000256" key="1">
    <source>
        <dbReference type="ARBA" id="ARBA00006139"/>
    </source>
</evidence>
<dbReference type="HAMAP" id="MF_00161">
    <property type="entry name" value="LspA"/>
    <property type="match status" value="1"/>
</dbReference>
<comment type="function">
    <text evidence="9 10">This protein specifically catalyzes the removal of signal peptides from prolipoproteins.</text>
</comment>
<feature type="active site" evidence="9">
    <location>
        <position position="154"/>
    </location>
</feature>
<gene>
    <name evidence="9 12" type="primary">lspA</name>
    <name evidence="12" type="ORF">LQ564_04500</name>
</gene>
<dbReference type="PANTHER" id="PTHR33695:SF1">
    <property type="entry name" value="LIPOPROTEIN SIGNAL PEPTIDASE"/>
    <property type="match status" value="1"/>
</dbReference>
<feature type="transmembrane region" description="Helical" evidence="9">
    <location>
        <begin position="107"/>
        <end position="125"/>
    </location>
</feature>
<reference evidence="12" key="1">
    <citation type="submission" date="2021-11" db="EMBL/GenBank/DDBJ databases">
        <title>The complete genome of Massilia sp sp. G4R7.</title>
        <authorList>
            <person name="Liu L."/>
            <person name="Yue J."/>
            <person name="Yuan J."/>
            <person name="Yang F."/>
            <person name="Li L."/>
        </authorList>
    </citation>
    <scope>NUCLEOTIDE SEQUENCE</scope>
    <source>
        <strain evidence="12">G4R7</strain>
    </source>
</reference>
<comment type="catalytic activity">
    <reaction evidence="9 10">
        <text>Release of signal peptides from bacterial membrane prolipoproteins. Hydrolyzes -Xaa-Yaa-Zaa-|-(S,diacylglyceryl)Cys-, in which Xaa is hydrophobic (preferably Leu), and Yaa (Ala or Ser) and Zaa (Gly or Ala) have small, neutral side chains.</text>
        <dbReference type="EC" id="3.4.23.36"/>
    </reaction>
</comment>
<protein>
    <recommendedName>
        <fullName evidence="9">Lipoprotein signal peptidase</fullName>
        <ecNumber evidence="9">3.4.23.36</ecNumber>
    </recommendedName>
    <alternativeName>
        <fullName evidence="9">Prolipoprotein signal peptidase</fullName>
    </alternativeName>
    <alternativeName>
        <fullName evidence="9">Signal peptidase II</fullName>
        <shortName evidence="9">SPase II</shortName>
    </alternativeName>
</protein>
<evidence type="ECO:0000256" key="8">
    <source>
        <dbReference type="ARBA" id="ARBA00023136"/>
    </source>
</evidence>
<evidence type="ECO:0000256" key="9">
    <source>
        <dbReference type="HAMAP-Rule" id="MF_00161"/>
    </source>
</evidence>
<evidence type="ECO:0000313" key="13">
    <source>
        <dbReference type="Proteomes" id="UP001179361"/>
    </source>
</evidence>
<dbReference type="RefSeq" id="WP_231056870.1">
    <property type="nucleotide sequence ID" value="NZ_JAJNOC010000001.1"/>
</dbReference>
<dbReference type="NCBIfam" id="TIGR00077">
    <property type="entry name" value="lspA"/>
    <property type="match status" value="1"/>
</dbReference>
<evidence type="ECO:0000256" key="2">
    <source>
        <dbReference type="ARBA" id="ARBA00022475"/>
    </source>
</evidence>
<dbReference type="Pfam" id="PF01252">
    <property type="entry name" value="Peptidase_A8"/>
    <property type="match status" value="1"/>
</dbReference>
<evidence type="ECO:0000256" key="3">
    <source>
        <dbReference type="ARBA" id="ARBA00022670"/>
    </source>
</evidence>
<keyword evidence="6 9" id="KW-0378">Hydrolase</keyword>
<comment type="subcellular location">
    <subcellularLocation>
        <location evidence="9">Cell membrane</location>
        <topology evidence="9">Multi-pass membrane protein</topology>
    </subcellularLocation>
</comment>
<feature type="transmembrane region" description="Helical" evidence="9">
    <location>
        <begin position="80"/>
        <end position="100"/>
    </location>
</feature>
<comment type="caution">
    <text evidence="12">The sequence shown here is derived from an EMBL/GenBank/DDBJ whole genome shotgun (WGS) entry which is preliminary data.</text>
</comment>
<comment type="pathway">
    <text evidence="9">Protein modification; lipoprotein biosynthesis (signal peptide cleavage).</text>
</comment>
<keyword evidence="4 9" id="KW-0812">Transmembrane</keyword>
<evidence type="ECO:0000256" key="10">
    <source>
        <dbReference type="RuleBase" id="RU000594"/>
    </source>
</evidence>
<evidence type="ECO:0000256" key="7">
    <source>
        <dbReference type="ARBA" id="ARBA00022989"/>
    </source>
</evidence>